<dbReference type="EMBL" id="KQ435768">
    <property type="protein sequence ID" value="KOX75273.1"/>
    <property type="molecule type" value="Genomic_DNA"/>
</dbReference>
<evidence type="ECO:0000313" key="1">
    <source>
        <dbReference type="EMBL" id="KOX75273.1"/>
    </source>
</evidence>
<gene>
    <name evidence="1" type="ORF">WN51_13314</name>
</gene>
<protein>
    <submittedName>
        <fullName evidence="1">Uncharacterized protein</fullName>
    </submittedName>
</protein>
<proteinExistence type="predicted"/>
<dbReference type="OrthoDB" id="8195018at2759"/>
<sequence length="151" mass="17101">MCEVNPASVKVKRVDRKIRKQLDTNALSAKNSNQKFYSGQTQKAFGASETSSHIRLTTLYMRKGLGSQCTVQGIVNARYKEKYNTPLPSSAPAVRLFSFAMITNSPKANRLNDKISSKETLRKKLRARKEKGNSVNCQIYENNWENNKLII</sequence>
<keyword evidence="2" id="KW-1185">Reference proteome</keyword>
<evidence type="ECO:0000313" key="2">
    <source>
        <dbReference type="Proteomes" id="UP000053105"/>
    </source>
</evidence>
<dbReference type="Proteomes" id="UP000053105">
    <property type="component" value="Unassembled WGS sequence"/>
</dbReference>
<dbReference type="AlphaFoldDB" id="A0A0M9A3L7"/>
<reference evidence="1 2" key="1">
    <citation type="submission" date="2015-07" db="EMBL/GenBank/DDBJ databases">
        <title>The genome of Melipona quadrifasciata.</title>
        <authorList>
            <person name="Pan H."/>
            <person name="Kapheim K."/>
        </authorList>
    </citation>
    <scope>NUCLEOTIDE SEQUENCE [LARGE SCALE GENOMIC DNA]</scope>
    <source>
        <strain evidence="1">0111107301</strain>
        <tissue evidence="1">Whole body</tissue>
    </source>
</reference>
<name>A0A0M9A3L7_9HYME</name>
<organism evidence="1 2">
    <name type="scientific">Melipona quadrifasciata</name>
    <dbReference type="NCBI Taxonomy" id="166423"/>
    <lineage>
        <taxon>Eukaryota</taxon>
        <taxon>Metazoa</taxon>
        <taxon>Ecdysozoa</taxon>
        <taxon>Arthropoda</taxon>
        <taxon>Hexapoda</taxon>
        <taxon>Insecta</taxon>
        <taxon>Pterygota</taxon>
        <taxon>Neoptera</taxon>
        <taxon>Endopterygota</taxon>
        <taxon>Hymenoptera</taxon>
        <taxon>Apocrita</taxon>
        <taxon>Aculeata</taxon>
        <taxon>Apoidea</taxon>
        <taxon>Anthophila</taxon>
        <taxon>Apidae</taxon>
        <taxon>Melipona</taxon>
    </lineage>
</organism>
<accession>A0A0M9A3L7</accession>